<dbReference type="RefSeq" id="WP_202654042.1">
    <property type="nucleotide sequence ID" value="NZ_JAESWB010000168.1"/>
</dbReference>
<dbReference type="EMBL" id="JAESWB010000168">
    <property type="protein sequence ID" value="MBL4952807.1"/>
    <property type="molecule type" value="Genomic_DNA"/>
</dbReference>
<keyword evidence="1" id="KW-1133">Transmembrane helix</keyword>
<evidence type="ECO:0000256" key="1">
    <source>
        <dbReference type="SAM" id="Phobius"/>
    </source>
</evidence>
<comment type="caution">
    <text evidence="2">The sequence shown here is derived from an EMBL/GenBank/DDBJ whole genome shotgun (WGS) entry which is preliminary data.</text>
</comment>
<name>A0ABS1TNE9_9BACI</name>
<keyword evidence="1" id="KW-0812">Transmembrane</keyword>
<proteinExistence type="predicted"/>
<organism evidence="2 3">
    <name type="scientific">Neobacillus paridis</name>
    <dbReference type="NCBI Taxonomy" id="2803862"/>
    <lineage>
        <taxon>Bacteria</taxon>
        <taxon>Bacillati</taxon>
        <taxon>Bacillota</taxon>
        <taxon>Bacilli</taxon>
        <taxon>Bacillales</taxon>
        <taxon>Bacillaceae</taxon>
        <taxon>Neobacillus</taxon>
    </lineage>
</organism>
<feature type="transmembrane region" description="Helical" evidence="1">
    <location>
        <begin position="35"/>
        <end position="54"/>
    </location>
</feature>
<feature type="transmembrane region" description="Helical" evidence="1">
    <location>
        <begin position="6"/>
        <end position="23"/>
    </location>
</feature>
<dbReference type="Proteomes" id="UP000623967">
    <property type="component" value="Unassembled WGS sequence"/>
</dbReference>
<keyword evidence="3" id="KW-1185">Reference proteome</keyword>
<gene>
    <name evidence="2" type="ORF">JK635_11355</name>
</gene>
<protein>
    <submittedName>
        <fullName evidence="2">Uncharacterized protein</fullName>
    </submittedName>
</protein>
<reference evidence="2 3" key="1">
    <citation type="submission" date="2021-01" db="EMBL/GenBank/DDBJ databases">
        <title>Genome public.</title>
        <authorList>
            <person name="Liu C."/>
            <person name="Sun Q."/>
        </authorList>
    </citation>
    <scope>NUCLEOTIDE SEQUENCE [LARGE SCALE GENOMIC DNA]</scope>
    <source>
        <strain evidence="2 3">YIM B02564</strain>
    </source>
</reference>
<accession>A0ABS1TNE9</accession>
<evidence type="ECO:0000313" key="2">
    <source>
        <dbReference type="EMBL" id="MBL4952807.1"/>
    </source>
</evidence>
<sequence length="64" mass="7234">MGIVLMLILAAALVVLFFCGYFVGVLKEKYGKKNVVIFVPILISMFMFHLIIAITELAKTARWQ</sequence>
<keyword evidence="1" id="KW-0472">Membrane</keyword>
<evidence type="ECO:0000313" key="3">
    <source>
        <dbReference type="Proteomes" id="UP000623967"/>
    </source>
</evidence>